<evidence type="ECO:0000313" key="3">
    <source>
        <dbReference type="Proteomes" id="UP000245942"/>
    </source>
</evidence>
<organism evidence="2 3">
    <name type="scientific">Pseudomicrostroma glucosiphilum</name>
    <dbReference type="NCBI Taxonomy" id="1684307"/>
    <lineage>
        <taxon>Eukaryota</taxon>
        <taxon>Fungi</taxon>
        <taxon>Dikarya</taxon>
        <taxon>Basidiomycota</taxon>
        <taxon>Ustilaginomycotina</taxon>
        <taxon>Exobasidiomycetes</taxon>
        <taxon>Microstromatales</taxon>
        <taxon>Microstromatales incertae sedis</taxon>
        <taxon>Pseudomicrostroma</taxon>
    </lineage>
</organism>
<dbReference type="EMBL" id="KZ819338">
    <property type="protein sequence ID" value="PWN18161.1"/>
    <property type="molecule type" value="Genomic_DNA"/>
</dbReference>
<dbReference type="Proteomes" id="UP000245942">
    <property type="component" value="Unassembled WGS sequence"/>
</dbReference>
<proteinExistence type="predicted"/>
<feature type="region of interest" description="Disordered" evidence="1">
    <location>
        <begin position="317"/>
        <end position="346"/>
    </location>
</feature>
<dbReference type="RefSeq" id="XP_025345321.1">
    <property type="nucleotide sequence ID" value="XM_025495588.1"/>
</dbReference>
<reference evidence="2 3" key="1">
    <citation type="journal article" date="2018" name="Mol. Biol. Evol.">
        <title>Broad Genomic Sampling Reveals a Smut Pathogenic Ancestry of the Fungal Clade Ustilaginomycotina.</title>
        <authorList>
            <person name="Kijpornyongpan T."/>
            <person name="Mondo S.J."/>
            <person name="Barry K."/>
            <person name="Sandor L."/>
            <person name="Lee J."/>
            <person name="Lipzen A."/>
            <person name="Pangilinan J."/>
            <person name="LaButti K."/>
            <person name="Hainaut M."/>
            <person name="Henrissat B."/>
            <person name="Grigoriev I.V."/>
            <person name="Spatafora J.W."/>
            <person name="Aime M.C."/>
        </authorList>
    </citation>
    <scope>NUCLEOTIDE SEQUENCE [LARGE SCALE GENOMIC DNA]</scope>
    <source>
        <strain evidence="2 3">MCA 4718</strain>
    </source>
</reference>
<accession>A0A316U0X8</accession>
<feature type="compositionally biased region" description="Acidic residues" evidence="1">
    <location>
        <begin position="317"/>
        <end position="330"/>
    </location>
</feature>
<evidence type="ECO:0000256" key="1">
    <source>
        <dbReference type="SAM" id="MobiDB-lite"/>
    </source>
</evidence>
<dbReference type="AlphaFoldDB" id="A0A316U0X8"/>
<gene>
    <name evidence="2" type="ORF">BCV69DRAFT_86670</name>
</gene>
<dbReference type="OrthoDB" id="3365395at2759"/>
<sequence>MVKRKRRQTLLTTSPPVIRPAALPDELLNIIVLIACQCSDDEFYSSAFDVKTIHSFALVSKSLYNLVNPFLYAHVRLTKPSDLLLYARTVSTQPSLATYTKTLWMGPDEAHAEVQDCWPLNKDCTAIKSSITEPMRLPHGVQVGTWWFFAAEGPEATSGLAAETRVIIQEACRSVGLFVLNGRVSLEGGGEPSFDGTQQVQIEARLKIYKVQQRLDAFLYEGRQVEGACQLLEYRTSTPLRKYDAFDRFDHPMVYDRSKDVPWNDFDPWRCFQRGVAFEDDDFGIKITDVNNEPEASEQPHQSEQIEYSHCSFESDEEQYTSDKSDDDQYSNDSHDSEQDEYLDGSLESARDEYSKYSRLCLYSNHCGPFSFDLSKVIGDQVTTGEPTLGFLIVISRVILARSRNLLSLAVTSYLQMAVCGSDVGPCLDRLYSLTVGPPARQYQMPLNLTHDGLNSVRRLRLWETAPSGAIPRLLESSEALPALERLECTWSAPWENLFEIEDMIEFETDAASASLTLLQSSDFRWPPRRKALQLNVWAHRSRMEASDSSDLEVIMDEPRLELKALPWEVMEFQGYQQRQRPRALARVRKQWEKECQEILALHPEELRSSESVLD</sequence>
<dbReference type="GeneID" id="37017322"/>
<evidence type="ECO:0000313" key="2">
    <source>
        <dbReference type="EMBL" id="PWN18161.1"/>
    </source>
</evidence>
<keyword evidence="3" id="KW-1185">Reference proteome</keyword>
<name>A0A316U0X8_9BASI</name>
<protein>
    <submittedName>
        <fullName evidence="2">Uncharacterized protein</fullName>
    </submittedName>
</protein>